<feature type="compositionally biased region" description="Basic residues" evidence="1">
    <location>
        <begin position="7"/>
        <end position="16"/>
    </location>
</feature>
<protein>
    <submittedName>
        <fullName evidence="2">Uncharacterized protein</fullName>
    </submittedName>
</protein>
<comment type="caution">
    <text evidence="2">The sequence shown here is derived from an EMBL/GenBank/DDBJ whole genome shotgun (WGS) entry which is preliminary data.</text>
</comment>
<sequence length="83" mass="8843">MSEARGSRRIRHRGPRRATGGTTVSQGEPQRLAGFPTRETGAGSSGAGSSGATGSARTPGETRDESEDARGRWLREQRPPHWG</sequence>
<evidence type="ECO:0000313" key="2">
    <source>
        <dbReference type="EMBL" id="OIJ35289.1"/>
    </source>
</evidence>
<dbReference type="AlphaFoldDB" id="A0A1S2MZ64"/>
<proteinExistence type="predicted"/>
<feature type="compositionally biased region" description="Basic and acidic residues" evidence="1">
    <location>
        <begin position="60"/>
        <end position="83"/>
    </location>
</feature>
<accession>A0A1S2MZ64</accession>
<name>A0A1S2MZ64_9MICC</name>
<reference evidence="2 3" key="1">
    <citation type="submission" date="2016-10" db="EMBL/GenBank/DDBJ databases">
        <title>Draft genome sequence of strain LCT isolated from the Shenzhou X spacecraft of China.</title>
        <authorList>
            <person name="Huang B."/>
        </authorList>
    </citation>
    <scope>NUCLEOTIDE SEQUENCE [LARGE SCALE GENOMIC DNA]</scope>
    <source>
        <strain evidence="2 3">LCT-H5</strain>
    </source>
</reference>
<evidence type="ECO:0000256" key="1">
    <source>
        <dbReference type="SAM" id="MobiDB-lite"/>
    </source>
</evidence>
<dbReference type="RefSeq" id="WP_075515232.1">
    <property type="nucleotide sequence ID" value="NZ_JAQDNX010000001.1"/>
</dbReference>
<evidence type="ECO:0000313" key="3">
    <source>
        <dbReference type="Proteomes" id="UP000179540"/>
    </source>
</evidence>
<organism evidence="2 3">
    <name type="scientific">Rothia kristinae</name>
    <dbReference type="NCBI Taxonomy" id="37923"/>
    <lineage>
        <taxon>Bacteria</taxon>
        <taxon>Bacillati</taxon>
        <taxon>Actinomycetota</taxon>
        <taxon>Actinomycetes</taxon>
        <taxon>Micrococcales</taxon>
        <taxon>Micrococcaceae</taxon>
        <taxon>Rothia</taxon>
    </lineage>
</organism>
<dbReference type="EMBL" id="MODZ01000010">
    <property type="protein sequence ID" value="OIJ35289.1"/>
    <property type="molecule type" value="Genomic_DNA"/>
</dbReference>
<gene>
    <name evidence="2" type="ORF">BK826_08340</name>
</gene>
<feature type="region of interest" description="Disordered" evidence="1">
    <location>
        <begin position="1"/>
        <end position="83"/>
    </location>
</feature>
<dbReference type="Proteomes" id="UP000179540">
    <property type="component" value="Unassembled WGS sequence"/>
</dbReference>